<dbReference type="OrthoDB" id="3233595at2759"/>
<dbReference type="InterPro" id="IPR013154">
    <property type="entry name" value="ADH-like_N"/>
</dbReference>
<dbReference type="STRING" id="92696.A0A4R0R0F5"/>
<dbReference type="CDD" id="cd08249">
    <property type="entry name" value="enoyl_reductase_like"/>
    <property type="match status" value="1"/>
</dbReference>
<dbReference type="InterPro" id="IPR036291">
    <property type="entry name" value="NAD(P)-bd_dom_sf"/>
</dbReference>
<sequence>MSATLPTTQNALWVVSPKGGWSIGPNVVPTPDQGEVLIRIESCALNPVDWKYHDYDIAPPIYPNIYGSDIAGVVAAVGNGVQRVKVGDRVLYQGLTNVRQSGFQQYTIAPEEIVAKIPSGISFDEASSLPVAVTTATIGLYAPRSKLGGAALTAPWEEGGAGKYADQPILIIGGSSAVGQAVIQFAKLSGLYPIITTVSPSNNKLVTSLGATHTLDRNAPLSTLGESVKAITPKPLTIIYDAISLPDTQNAAYKILADGGTLVLVLVTAVKEEDKVEGKDIVNPWGCAVTQRDFGRELYTHLGSYLENGDIKPNQVQYVPGGLASIPDALDLLRKNQVSGKKLVRYLKAFDNR</sequence>
<dbReference type="Gene3D" id="3.40.50.720">
    <property type="entry name" value="NAD(P)-binding Rossmann-like Domain"/>
    <property type="match status" value="1"/>
</dbReference>
<evidence type="ECO:0000313" key="3">
    <source>
        <dbReference type="Proteomes" id="UP000292702"/>
    </source>
</evidence>
<keyword evidence="3" id="KW-1185">Reference proteome</keyword>
<dbReference type="Pfam" id="PF08240">
    <property type="entry name" value="ADH_N"/>
    <property type="match status" value="1"/>
</dbReference>
<dbReference type="InterPro" id="IPR047122">
    <property type="entry name" value="Trans-enoyl_RdTase-like"/>
</dbReference>
<dbReference type="InterPro" id="IPR011032">
    <property type="entry name" value="GroES-like_sf"/>
</dbReference>
<dbReference type="SUPFAM" id="SSF50129">
    <property type="entry name" value="GroES-like"/>
    <property type="match status" value="1"/>
</dbReference>
<organism evidence="2 3">
    <name type="scientific">Steccherinum ochraceum</name>
    <dbReference type="NCBI Taxonomy" id="92696"/>
    <lineage>
        <taxon>Eukaryota</taxon>
        <taxon>Fungi</taxon>
        <taxon>Dikarya</taxon>
        <taxon>Basidiomycota</taxon>
        <taxon>Agaricomycotina</taxon>
        <taxon>Agaricomycetes</taxon>
        <taxon>Polyporales</taxon>
        <taxon>Steccherinaceae</taxon>
        <taxon>Steccherinum</taxon>
    </lineage>
</organism>
<dbReference type="EMBL" id="RWJN01000645">
    <property type="protein sequence ID" value="TCD60172.1"/>
    <property type="molecule type" value="Genomic_DNA"/>
</dbReference>
<dbReference type="SMART" id="SM00829">
    <property type="entry name" value="PKS_ER"/>
    <property type="match status" value="1"/>
</dbReference>
<dbReference type="SUPFAM" id="SSF51735">
    <property type="entry name" value="NAD(P)-binding Rossmann-fold domains"/>
    <property type="match status" value="1"/>
</dbReference>
<dbReference type="GO" id="GO:0016651">
    <property type="term" value="F:oxidoreductase activity, acting on NAD(P)H"/>
    <property type="evidence" value="ECO:0007669"/>
    <property type="project" value="InterPro"/>
</dbReference>
<comment type="caution">
    <text evidence="2">The sequence shown here is derived from an EMBL/GenBank/DDBJ whole genome shotgun (WGS) entry which is preliminary data.</text>
</comment>
<gene>
    <name evidence="2" type="ORF">EIP91_010619</name>
</gene>
<dbReference type="Gene3D" id="3.90.180.10">
    <property type="entry name" value="Medium-chain alcohol dehydrogenases, catalytic domain"/>
    <property type="match status" value="1"/>
</dbReference>
<feature type="domain" description="Enoyl reductase (ER)" evidence="1">
    <location>
        <begin position="19"/>
        <end position="344"/>
    </location>
</feature>
<dbReference type="AlphaFoldDB" id="A0A4R0R0F5"/>
<proteinExistence type="predicted"/>
<accession>A0A4R0R0F5</accession>
<dbReference type="InterPro" id="IPR013149">
    <property type="entry name" value="ADH-like_C"/>
</dbReference>
<dbReference type="PANTHER" id="PTHR45348">
    <property type="entry name" value="HYPOTHETICAL OXIDOREDUCTASE (EUROFUNG)"/>
    <property type="match status" value="1"/>
</dbReference>
<evidence type="ECO:0000313" key="2">
    <source>
        <dbReference type="EMBL" id="TCD60172.1"/>
    </source>
</evidence>
<evidence type="ECO:0000259" key="1">
    <source>
        <dbReference type="SMART" id="SM00829"/>
    </source>
</evidence>
<protein>
    <recommendedName>
        <fullName evidence="1">Enoyl reductase (ER) domain-containing protein</fullName>
    </recommendedName>
</protein>
<dbReference type="InterPro" id="IPR020843">
    <property type="entry name" value="ER"/>
</dbReference>
<dbReference type="Pfam" id="PF00107">
    <property type="entry name" value="ADH_zinc_N"/>
    <property type="match status" value="1"/>
</dbReference>
<reference evidence="2 3" key="1">
    <citation type="submission" date="2018-11" db="EMBL/GenBank/DDBJ databases">
        <title>Genome assembly of Steccherinum ochraceum LE-BIN_3174, the white-rot fungus of the Steccherinaceae family (The Residual Polyporoid clade, Polyporales, Basidiomycota).</title>
        <authorList>
            <person name="Fedorova T.V."/>
            <person name="Glazunova O.A."/>
            <person name="Landesman E.O."/>
            <person name="Moiseenko K.V."/>
            <person name="Psurtseva N.V."/>
            <person name="Savinova O.S."/>
            <person name="Shakhova N.V."/>
            <person name="Tyazhelova T.V."/>
            <person name="Vasina D.V."/>
        </authorList>
    </citation>
    <scope>NUCLEOTIDE SEQUENCE [LARGE SCALE GENOMIC DNA]</scope>
    <source>
        <strain evidence="2 3">LE-BIN_3174</strain>
    </source>
</reference>
<dbReference type="Proteomes" id="UP000292702">
    <property type="component" value="Unassembled WGS sequence"/>
</dbReference>
<dbReference type="PANTHER" id="PTHR45348:SF2">
    <property type="entry name" value="ZINC-TYPE ALCOHOL DEHYDROGENASE-LIKE PROTEIN C2E1P3.01"/>
    <property type="match status" value="1"/>
</dbReference>
<name>A0A4R0R0F5_9APHY</name>